<dbReference type="KEGG" id="rsz:130508515"/>
<dbReference type="RefSeq" id="XP_056860049.1">
    <property type="nucleotide sequence ID" value="XM_057004069.1"/>
</dbReference>
<dbReference type="InterPro" id="IPR013103">
    <property type="entry name" value="RVT_2"/>
</dbReference>
<proteinExistence type="predicted"/>
<reference evidence="3" key="2">
    <citation type="submission" date="2025-08" db="UniProtKB">
        <authorList>
            <consortium name="RefSeq"/>
        </authorList>
    </citation>
    <scope>IDENTIFICATION</scope>
    <source>
        <tissue evidence="3">Leaf</tissue>
    </source>
</reference>
<dbReference type="GeneID" id="130508515"/>
<evidence type="ECO:0000313" key="3">
    <source>
        <dbReference type="RefSeq" id="XP_056860049.1"/>
    </source>
</evidence>
<sequence>MGFMKSRDDHTLFVKLEAGRYLAVLIYVDDILVASNNDDAVTEFICELESHFKLRNLGEAKYFLGLEIARSEKGILVCQRKYTLELLDDAGFLGSKPSSIPLDPTVRLSKETIIPKDGSKVVHEMGALLAEPKVY</sequence>
<gene>
    <name evidence="3" type="primary">LOC130508515</name>
</gene>
<reference evidence="2" key="1">
    <citation type="journal article" date="2019" name="Database">
        <title>The radish genome database (RadishGD): an integrated information resource for radish genomics.</title>
        <authorList>
            <person name="Yu H.J."/>
            <person name="Baek S."/>
            <person name="Lee Y.J."/>
            <person name="Cho A."/>
            <person name="Mun J.H."/>
        </authorList>
    </citation>
    <scope>NUCLEOTIDE SEQUENCE [LARGE SCALE GENOMIC DNA]</scope>
    <source>
        <strain evidence="2">cv. WK10039</strain>
    </source>
</reference>
<dbReference type="Proteomes" id="UP000504610">
    <property type="component" value="Chromosome 2"/>
</dbReference>
<accession>A0A9W3D8G0</accession>
<name>A0A9W3D8G0_RAPSA</name>
<dbReference type="AlphaFoldDB" id="A0A9W3D8G0"/>
<dbReference type="SUPFAM" id="SSF56672">
    <property type="entry name" value="DNA/RNA polymerases"/>
    <property type="match status" value="1"/>
</dbReference>
<dbReference type="InterPro" id="IPR043502">
    <property type="entry name" value="DNA/RNA_pol_sf"/>
</dbReference>
<keyword evidence="2" id="KW-1185">Reference proteome</keyword>
<dbReference type="Pfam" id="PF07727">
    <property type="entry name" value="RVT_2"/>
    <property type="match status" value="1"/>
</dbReference>
<organism evidence="2 3">
    <name type="scientific">Raphanus sativus</name>
    <name type="common">Radish</name>
    <name type="synonym">Raphanus raphanistrum var. sativus</name>
    <dbReference type="NCBI Taxonomy" id="3726"/>
    <lineage>
        <taxon>Eukaryota</taxon>
        <taxon>Viridiplantae</taxon>
        <taxon>Streptophyta</taxon>
        <taxon>Embryophyta</taxon>
        <taxon>Tracheophyta</taxon>
        <taxon>Spermatophyta</taxon>
        <taxon>Magnoliopsida</taxon>
        <taxon>eudicotyledons</taxon>
        <taxon>Gunneridae</taxon>
        <taxon>Pentapetalae</taxon>
        <taxon>rosids</taxon>
        <taxon>malvids</taxon>
        <taxon>Brassicales</taxon>
        <taxon>Brassicaceae</taxon>
        <taxon>Brassiceae</taxon>
        <taxon>Raphanus</taxon>
    </lineage>
</organism>
<evidence type="ECO:0000259" key="1">
    <source>
        <dbReference type="Pfam" id="PF07727"/>
    </source>
</evidence>
<dbReference type="OrthoDB" id="1108959at2759"/>
<feature type="domain" description="Reverse transcriptase Ty1/copia-type" evidence="1">
    <location>
        <begin position="2"/>
        <end position="102"/>
    </location>
</feature>
<protein>
    <submittedName>
        <fullName evidence="3">Uncharacterized mitochondrial protein AtMg00810-like</fullName>
    </submittedName>
</protein>
<evidence type="ECO:0000313" key="2">
    <source>
        <dbReference type="Proteomes" id="UP000504610"/>
    </source>
</evidence>